<sequence>MNFKINKLPKIGLRNLKTALSVLACILLFEILNRELPFYACIAAVICTGDSVKNSVLAGKNRLIGTLIGGLHGIIFIFIEPYIPIPTSVLISLGIVIVIYTGVILKKQPSISISCVVFLAIMINIRGGVTYLYAINRIIDTAIGIVIAVLVNKYFNPTLDTDGDLDEDN</sequence>
<keyword evidence="3 6" id="KW-0812">Transmembrane</keyword>
<evidence type="ECO:0000256" key="1">
    <source>
        <dbReference type="ARBA" id="ARBA00004651"/>
    </source>
</evidence>
<evidence type="ECO:0000313" key="8">
    <source>
        <dbReference type="Proteomes" id="UP000184241"/>
    </source>
</evidence>
<evidence type="ECO:0000256" key="5">
    <source>
        <dbReference type="ARBA" id="ARBA00023136"/>
    </source>
</evidence>
<accession>A0A1M5ZDK3</accession>
<dbReference type="RefSeq" id="WP_073020380.1">
    <property type="nucleotide sequence ID" value="NZ_FQXU01000008.1"/>
</dbReference>
<dbReference type="Pfam" id="PF06081">
    <property type="entry name" value="ArAE_1"/>
    <property type="match status" value="1"/>
</dbReference>
<comment type="subcellular location">
    <subcellularLocation>
        <location evidence="1">Cell membrane</location>
        <topology evidence="1">Multi-pass membrane protein</topology>
    </subcellularLocation>
</comment>
<evidence type="ECO:0000256" key="3">
    <source>
        <dbReference type="ARBA" id="ARBA00022692"/>
    </source>
</evidence>
<proteinExistence type="predicted"/>
<evidence type="ECO:0000313" key="7">
    <source>
        <dbReference type="EMBL" id="SHI22254.1"/>
    </source>
</evidence>
<dbReference type="Proteomes" id="UP000184241">
    <property type="component" value="Unassembled WGS sequence"/>
</dbReference>
<organism evidence="7 8">
    <name type="scientific">Clostridium intestinale DSM 6191</name>
    <dbReference type="NCBI Taxonomy" id="1121320"/>
    <lineage>
        <taxon>Bacteria</taxon>
        <taxon>Bacillati</taxon>
        <taxon>Bacillota</taxon>
        <taxon>Clostridia</taxon>
        <taxon>Eubacteriales</taxon>
        <taxon>Clostridiaceae</taxon>
        <taxon>Clostridium</taxon>
    </lineage>
</organism>
<feature type="transmembrane region" description="Helical" evidence="6">
    <location>
        <begin position="89"/>
        <end position="105"/>
    </location>
</feature>
<reference evidence="7 8" key="1">
    <citation type="submission" date="2016-11" db="EMBL/GenBank/DDBJ databases">
        <authorList>
            <person name="Jaros S."/>
            <person name="Januszkiewicz K."/>
            <person name="Wedrychowicz H."/>
        </authorList>
    </citation>
    <scope>NUCLEOTIDE SEQUENCE [LARGE SCALE GENOMIC DNA]</scope>
    <source>
        <strain evidence="7 8">DSM 6191</strain>
    </source>
</reference>
<gene>
    <name evidence="7" type="ORF">SAMN02745941_02827</name>
</gene>
<evidence type="ECO:0000256" key="2">
    <source>
        <dbReference type="ARBA" id="ARBA00022475"/>
    </source>
</evidence>
<evidence type="ECO:0000256" key="4">
    <source>
        <dbReference type="ARBA" id="ARBA00022989"/>
    </source>
</evidence>
<name>A0A1M5ZDK3_9CLOT</name>
<feature type="transmembrane region" description="Helical" evidence="6">
    <location>
        <begin position="111"/>
        <end position="133"/>
    </location>
</feature>
<keyword evidence="5 6" id="KW-0472">Membrane</keyword>
<dbReference type="GO" id="GO:0005886">
    <property type="term" value="C:plasma membrane"/>
    <property type="evidence" value="ECO:0007669"/>
    <property type="project" value="UniProtKB-SubCell"/>
</dbReference>
<dbReference type="AlphaFoldDB" id="A0A1M5ZDK3"/>
<keyword evidence="4 6" id="KW-1133">Transmembrane helix</keyword>
<feature type="transmembrane region" description="Helical" evidence="6">
    <location>
        <begin position="63"/>
        <end position="82"/>
    </location>
</feature>
<feature type="transmembrane region" description="Helical" evidence="6">
    <location>
        <begin position="138"/>
        <end position="155"/>
    </location>
</feature>
<dbReference type="EMBL" id="FQXU01000008">
    <property type="protein sequence ID" value="SHI22254.1"/>
    <property type="molecule type" value="Genomic_DNA"/>
</dbReference>
<dbReference type="InterPro" id="IPR010343">
    <property type="entry name" value="ArAE_1"/>
</dbReference>
<protein>
    <submittedName>
        <fullName evidence="7">Aromatic acid exporter family member 1</fullName>
    </submittedName>
</protein>
<evidence type="ECO:0000256" key="6">
    <source>
        <dbReference type="SAM" id="Phobius"/>
    </source>
</evidence>
<keyword evidence="2" id="KW-1003">Cell membrane</keyword>